<comment type="caution">
    <text evidence="1">The sequence shown here is derived from an EMBL/GenBank/DDBJ whole genome shotgun (WGS) entry which is preliminary data.</text>
</comment>
<dbReference type="AlphaFoldDB" id="A0A917D4X5"/>
<sequence>MENIIRDYLENNFEPMLAQFTVNDETIMKISNDVHSRLSSLLNRWNDSSFRSTILLHGVEEATHYVPEADIEIKALVTVAIRNSLLEDIASTKEAAKKFGLRRPLISDEQIKNITTNAIVFFNKQNFKSASYKTDSIESDPFGHLSTKFPLAWYVMHKLSQCSNYITFEVPNELRIAHSPLQKHNTSTTSVEVQSGMDPNIDPTLREILLRVKNGEQAFFFSDSFKMITRHPEKLYRVIEEVLNAKAPIVTFNYYISNGYVARRSQLLKVAHSEKDLKYKFTNLKGLRKAHLEIIKKMG</sequence>
<evidence type="ECO:0000313" key="2">
    <source>
        <dbReference type="Proteomes" id="UP000637643"/>
    </source>
</evidence>
<accession>A0A917D4X5</accession>
<keyword evidence="2" id="KW-1185">Reference proteome</keyword>
<proteinExistence type="predicted"/>
<reference evidence="1" key="2">
    <citation type="submission" date="2020-09" db="EMBL/GenBank/DDBJ databases">
        <authorList>
            <person name="Sun Q."/>
            <person name="Zhou Y."/>
        </authorList>
    </citation>
    <scope>NUCLEOTIDE SEQUENCE</scope>
    <source>
        <strain evidence="1">CGMCC 1.16134</strain>
    </source>
</reference>
<dbReference type="EMBL" id="BMKR01000046">
    <property type="protein sequence ID" value="GGG08752.1"/>
    <property type="molecule type" value="Genomic_DNA"/>
</dbReference>
<evidence type="ECO:0000313" key="1">
    <source>
        <dbReference type="EMBL" id="GGG08752.1"/>
    </source>
</evidence>
<name>A0A917D4X5_9BACL</name>
<reference evidence="1" key="1">
    <citation type="journal article" date="2014" name="Int. J. Syst. Evol. Microbiol.">
        <title>Complete genome sequence of Corynebacterium casei LMG S-19264T (=DSM 44701T), isolated from a smear-ripened cheese.</title>
        <authorList>
            <consortium name="US DOE Joint Genome Institute (JGI-PGF)"/>
            <person name="Walter F."/>
            <person name="Albersmeier A."/>
            <person name="Kalinowski J."/>
            <person name="Ruckert C."/>
        </authorList>
    </citation>
    <scope>NUCLEOTIDE SEQUENCE</scope>
    <source>
        <strain evidence="1">CGMCC 1.16134</strain>
    </source>
</reference>
<protein>
    <submittedName>
        <fullName evidence="1">Uncharacterized protein</fullName>
    </submittedName>
</protein>
<dbReference type="RefSeq" id="WP_189031599.1">
    <property type="nucleotide sequence ID" value="NZ_BMKR01000046.1"/>
</dbReference>
<gene>
    <name evidence="1" type="ORF">GCM10010912_61650</name>
</gene>
<organism evidence="1 2">
    <name type="scientific">Paenibacillus albidus</name>
    <dbReference type="NCBI Taxonomy" id="2041023"/>
    <lineage>
        <taxon>Bacteria</taxon>
        <taxon>Bacillati</taxon>
        <taxon>Bacillota</taxon>
        <taxon>Bacilli</taxon>
        <taxon>Bacillales</taxon>
        <taxon>Paenibacillaceae</taxon>
        <taxon>Paenibacillus</taxon>
    </lineage>
</organism>
<dbReference type="Proteomes" id="UP000637643">
    <property type="component" value="Unassembled WGS sequence"/>
</dbReference>